<organism evidence="8 9">
    <name type="scientific">Olivibacter ginsenosidimutans</name>
    <dbReference type="NCBI Taxonomy" id="1176537"/>
    <lineage>
        <taxon>Bacteria</taxon>
        <taxon>Pseudomonadati</taxon>
        <taxon>Bacteroidota</taxon>
        <taxon>Sphingobacteriia</taxon>
        <taxon>Sphingobacteriales</taxon>
        <taxon>Sphingobacteriaceae</taxon>
        <taxon>Olivibacter</taxon>
    </lineage>
</organism>
<keyword evidence="3 6" id="KW-0812">Transmembrane</keyword>
<dbReference type="EMBL" id="BAABIQ010000036">
    <property type="protein sequence ID" value="GAA4795305.1"/>
    <property type="molecule type" value="Genomic_DNA"/>
</dbReference>
<evidence type="ECO:0000256" key="4">
    <source>
        <dbReference type="ARBA" id="ARBA00022989"/>
    </source>
</evidence>
<evidence type="ECO:0000256" key="1">
    <source>
        <dbReference type="ARBA" id="ARBA00004651"/>
    </source>
</evidence>
<feature type="transmembrane region" description="Helical" evidence="6">
    <location>
        <begin position="30"/>
        <end position="53"/>
    </location>
</feature>
<comment type="subcellular location">
    <subcellularLocation>
        <location evidence="1">Cell membrane</location>
        <topology evidence="1">Multi-pass membrane protein</topology>
    </subcellularLocation>
</comment>
<evidence type="ECO:0000256" key="2">
    <source>
        <dbReference type="ARBA" id="ARBA00022475"/>
    </source>
</evidence>
<sequence>MAVQRVKEIGVRKVLGASVKNIVMLFLKDFILLILIAFIIAVPIAWYAMYSWLQEFAYQITISPLYFIVGLLSTFFVAGTTVFIRSFIAATNNPIKAIKED</sequence>
<feature type="transmembrane region" description="Helical" evidence="6">
    <location>
        <begin position="65"/>
        <end position="88"/>
    </location>
</feature>
<dbReference type="PANTHER" id="PTHR30572">
    <property type="entry name" value="MEMBRANE COMPONENT OF TRANSPORTER-RELATED"/>
    <property type="match status" value="1"/>
</dbReference>
<keyword evidence="5 6" id="KW-0472">Membrane</keyword>
<dbReference type="InterPro" id="IPR050250">
    <property type="entry name" value="Macrolide_Exporter_MacB"/>
</dbReference>
<proteinExistence type="predicted"/>
<comment type="caution">
    <text evidence="8">The sequence shown here is derived from an EMBL/GenBank/DDBJ whole genome shotgun (WGS) entry which is preliminary data.</text>
</comment>
<accession>A0ABP9BGH7</accession>
<reference evidence="9" key="1">
    <citation type="journal article" date="2019" name="Int. J. Syst. Evol. Microbiol.">
        <title>The Global Catalogue of Microorganisms (GCM) 10K type strain sequencing project: providing services to taxonomists for standard genome sequencing and annotation.</title>
        <authorList>
            <consortium name="The Broad Institute Genomics Platform"/>
            <consortium name="The Broad Institute Genome Sequencing Center for Infectious Disease"/>
            <person name="Wu L."/>
            <person name="Ma J."/>
        </authorList>
    </citation>
    <scope>NUCLEOTIDE SEQUENCE [LARGE SCALE GENOMIC DNA]</scope>
    <source>
        <strain evidence="9">JCM 18200</strain>
    </source>
</reference>
<dbReference type="Pfam" id="PF02687">
    <property type="entry name" value="FtsX"/>
    <property type="match status" value="1"/>
</dbReference>
<evidence type="ECO:0000313" key="9">
    <source>
        <dbReference type="Proteomes" id="UP001501411"/>
    </source>
</evidence>
<dbReference type="InterPro" id="IPR003838">
    <property type="entry name" value="ABC3_permease_C"/>
</dbReference>
<keyword evidence="4 6" id="KW-1133">Transmembrane helix</keyword>
<evidence type="ECO:0000256" key="5">
    <source>
        <dbReference type="ARBA" id="ARBA00023136"/>
    </source>
</evidence>
<gene>
    <name evidence="8" type="ORF">GCM10023231_24650</name>
</gene>
<protein>
    <recommendedName>
        <fullName evidence="7">ABC3 transporter permease C-terminal domain-containing protein</fullName>
    </recommendedName>
</protein>
<dbReference type="Proteomes" id="UP001501411">
    <property type="component" value="Unassembled WGS sequence"/>
</dbReference>
<evidence type="ECO:0000259" key="7">
    <source>
        <dbReference type="Pfam" id="PF02687"/>
    </source>
</evidence>
<evidence type="ECO:0000256" key="6">
    <source>
        <dbReference type="SAM" id="Phobius"/>
    </source>
</evidence>
<keyword evidence="9" id="KW-1185">Reference proteome</keyword>
<feature type="domain" description="ABC3 transporter permease C-terminal" evidence="7">
    <location>
        <begin position="2"/>
        <end position="92"/>
    </location>
</feature>
<evidence type="ECO:0000256" key="3">
    <source>
        <dbReference type="ARBA" id="ARBA00022692"/>
    </source>
</evidence>
<dbReference type="PANTHER" id="PTHR30572:SF18">
    <property type="entry name" value="ABC-TYPE MACROLIDE FAMILY EXPORT SYSTEM PERMEASE COMPONENT 2"/>
    <property type="match status" value="1"/>
</dbReference>
<keyword evidence="2" id="KW-1003">Cell membrane</keyword>
<name>A0ABP9BGH7_9SPHI</name>
<evidence type="ECO:0000313" key="8">
    <source>
        <dbReference type="EMBL" id="GAA4795305.1"/>
    </source>
</evidence>